<protein>
    <submittedName>
        <fullName evidence="1">Uncharacterized protein</fullName>
    </submittedName>
</protein>
<organism evidence="1 2">
    <name type="scientific">Streptomyces capitiformicae</name>
    <dbReference type="NCBI Taxonomy" id="2014920"/>
    <lineage>
        <taxon>Bacteria</taxon>
        <taxon>Bacillati</taxon>
        <taxon>Actinomycetota</taxon>
        <taxon>Actinomycetes</taxon>
        <taxon>Kitasatosporales</taxon>
        <taxon>Streptomycetaceae</taxon>
        <taxon>Streptomyces</taxon>
    </lineage>
</organism>
<gene>
    <name evidence="1" type="ORF">GCM10017771_86680</name>
</gene>
<evidence type="ECO:0000313" key="2">
    <source>
        <dbReference type="Proteomes" id="UP000603227"/>
    </source>
</evidence>
<comment type="caution">
    <text evidence="1">The sequence shown here is derived from an EMBL/GenBank/DDBJ whole genome shotgun (WGS) entry which is preliminary data.</text>
</comment>
<name>A0A918ZPG1_9ACTN</name>
<dbReference type="AlphaFoldDB" id="A0A918ZPG1"/>
<keyword evidence="2" id="KW-1185">Reference proteome</keyword>
<evidence type="ECO:0000313" key="1">
    <source>
        <dbReference type="EMBL" id="GHE63395.1"/>
    </source>
</evidence>
<reference evidence="1" key="1">
    <citation type="journal article" date="2014" name="Int. J. Syst. Evol. Microbiol.">
        <title>Complete genome sequence of Corynebacterium casei LMG S-19264T (=DSM 44701T), isolated from a smear-ripened cheese.</title>
        <authorList>
            <consortium name="US DOE Joint Genome Institute (JGI-PGF)"/>
            <person name="Walter F."/>
            <person name="Albersmeier A."/>
            <person name="Kalinowski J."/>
            <person name="Ruckert C."/>
        </authorList>
    </citation>
    <scope>NUCLEOTIDE SEQUENCE</scope>
    <source>
        <strain evidence="1">CGMCC 4.7403</strain>
    </source>
</reference>
<proteinExistence type="predicted"/>
<sequence length="65" mass="7243">MGRNGEVISVPEAAPKDVRPGNVHWLTPRTWRKWVNVGLRGHTRGGIPQPGWVGRLEETWPSCGC</sequence>
<dbReference type="Proteomes" id="UP000603227">
    <property type="component" value="Unassembled WGS sequence"/>
</dbReference>
<accession>A0A918ZPG1</accession>
<dbReference type="EMBL" id="BNAT01000057">
    <property type="protein sequence ID" value="GHE63395.1"/>
    <property type="molecule type" value="Genomic_DNA"/>
</dbReference>
<reference evidence="1" key="2">
    <citation type="submission" date="2020-09" db="EMBL/GenBank/DDBJ databases">
        <authorList>
            <person name="Sun Q."/>
            <person name="Zhou Y."/>
        </authorList>
    </citation>
    <scope>NUCLEOTIDE SEQUENCE</scope>
    <source>
        <strain evidence="1">CGMCC 4.7403</strain>
    </source>
</reference>